<sequence>MDFSNLLFRASGVGYLMTSPKLKADKEAGNLSESAKTNCIDVYVSAKYGRNTDIQTKYMTKGNQVEEDSITLYSRLHKKFYKKNEEHLKNDFVMGTPDLFTGESIHNAQTVIDIKSSWDLFTFHRTNSKDINPIYWWQLQTYMWLTGAKKAYLAYCLVNTPVAMIEEEKRRLFYKMNVATTEDPLYLDACEALELSMTYDDIPIQERLIEYEIPRDQDAINCLAGKVIKARAFIQKYEDQMTAYIKPDLNSLLKKVS</sequence>
<gene>
    <name evidence="1" type="ORF">SAMN05192529_102101</name>
</gene>
<evidence type="ECO:0000313" key="1">
    <source>
        <dbReference type="EMBL" id="SDZ81623.1"/>
    </source>
</evidence>
<dbReference type="AlphaFoldDB" id="A0A1H3W3H8"/>
<dbReference type="SUPFAM" id="SSF52980">
    <property type="entry name" value="Restriction endonuclease-like"/>
    <property type="match status" value="1"/>
</dbReference>
<keyword evidence="2" id="KW-1185">Reference proteome</keyword>
<dbReference type="RefSeq" id="WP_091392992.1">
    <property type="nucleotide sequence ID" value="NZ_FNQY01000002.1"/>
</dbReference>
<dbReference type="OrthoDB" id="1492210at2"/>
<accession>A0A1H3W3H8</accession>
<dbReference type="Gene3D" id="3.90.320.10">
    <property type="match status" value="1"/>
</dbReference>
<dbReference type="STRING" id="551991.SAMN05192529_102101"/>
<name>A0A1H3W3H8_9BACT</name>
<evidence type="ECO:0000313" key="2">
    <source>
        <dbReference type="Proteomes" id="UP000199041"/>
    </source>
</evidence>
<organism evidence="1 2">
    <name type="scientific">Arachidicoccus rhizosphaerae</name>
    <dbReference type="NCBI Taxonomy" id="551991"/>
    <lineage>
        <taxon>Bacteria</taxon>
        <taxon>Pseudomonadati</taxon>
        <taxon>Bacteroidota</taxon>
        <taxon>Chitinophagia</taxon>
        <taxon>Chitinophagales</taxon>
        <taxon>Chitinophagaceae</taxon>
        <taxon>Arachidicoccus</taxon>
    </lineage>
</organism>
<reference evidence="1 2" key="1">
    <citation type="submission" date="2016-10" db="EMBL/GenBank/DDBJ databases">
        <authorList>
            <person name="de Groot N.N."/>
        </authorList>
    </citation>
    <scope>NUCLEOTIDE SEQUENCE [LARGE SCALE GENOMIC DNA]</scope>
    <source>
        <strain evidence="1 2">Vu-144</strain>
    </source>
</reference>
<proteinExistence type="predicted"/>
<dbReference type="InterPro" id="IPR011335">
    <property type="entry name" value="Restrct_endonuc-II-like"/>
</dbReference>
<dbReference type="EMBL" id="FNQY01000002">
    <property type="protein sequence ID" value="SDZ81623.1"/>
    <property type="molecule type" value="Genomic_DNA"/>
</dbReference>
<dbReference type="InterPro" id="IPR011604">
    <property type="entry name" value="PDDEXK-like_dom_sf"/>
</dbReference>
<protein>
    <recommendedName>
        <fullName evidence="3">YqaJ-like recombinase domain-containing protein</fullName>
    </recommendedName>
</protein>
<dbReference type="Proteomes" id="UP000199041">
    <property type="component" value="Unassembled WGS sequence"/>
</dbReference>
<evidence type="ECO:0008006" key="3">
    <source>
        <dbReference type="Google" id="ProtNLM"/>
    </source>
</evidence>